<proteinExistence type="predicted"/>
<dbReference type="InterPro" id="IPR025305">
    <property type="entry name" value="UCH_repeat_domain"/>
</dbReference>
<dbReference type="InterPro" id="IPR028889">
    <property type="entry name" value="USP"/>
</dbReference>
<evidence type="ECO:0000256" key="4">
    <source>
        <dbReference type="ARBA" id="ARBA00022786"/>
    </source>
</evidence>
<evidence type="ECO:0000256" key="11">
    <source>
        <dbReference type="SAM" id="Coils"/>
    </source>
</evidence>
<evidence type="ECO:0000256" key="12">
    <source>
        <dbReference type="SAM" id="MobiDB-lite"/>
    </source>
</evidence>
<feature type="compositionally biased region" description="Polar residues" evidence="12">
    <location>
        <begin position="1"/>
        <end position="10"/>
    </location>
</feature>
<dbReference type="CDD" id="cd02666">
    <property type="entry name" value="Peptidase_C19J"/>
    <property type="match status" value="1"/>
</dbReference>
<dbReference type="GO" id="GO:0043161">
    <property type="term" value="P:proteasome-mediated ubiquitin-dependent protein catabolic process"/>
    <property type="evidence" value="ECO:0007669"/>
    <property type="project" value="InterPro"/>
</dbReference>
<feature type="region of interest" description="Disordered" evidence="12">
    <location>
        <begin position="829"/>
        <end position="849"/>
    </location>
</feature>
<feature type="coiled-coil region" evidence="11">
    <location>
        <begin position="1145"/>
        <end position="1172"/>
    </location>
</feature>
<evidence type="ECO:0000256" key="10">
    <source>
        <dbReference type="ARBA" id="ARBA00042737"/>
    </source>
</evidence>
<dbReference type="InterPro" id="IPR038765">
    <property type="entry name" value="Papain-like_cys_pep_sf"/>
</dbReference>
<dbReference type="EMBL" id="JAHMUF010000009">
    <property type="protein sequence ID" value="KAG7194024.1"/>
    <property type="molecule type" value="Genomic_DNA"/>
</dbReference>
<dbReference type="PROSITE" id="PS00972">
    <property type="entry name" value="USP_1"/>
    <property type="match status" value="1"/>
</dbReference>
<dbReference type="AlphaFoldDB" id="A0A9P8AIN7"/>
<dbReference type="SUPFAM" id="SSF54001">
    <property type="entry name" value="Cysteine proteinases"/>
    <property type="match status" value="1"/>
</dbReference>
<comment type="caution">
    <text evidence="14">The sequence shown here is derived from an EMBL/GenBank/DDBJ whole genome shotgun (WGS) entry which is preliminary data.</text>
</comment>
<evidence type="ECO:0000313" key="14">
    <source>
        <dbReference type="EMBL" id="KAG7194024.1"/>
    </source>
</evidence>
<name>A0A9P8AIN7_9ASCO</name>
<dbReference type="PROSITE" id="PS50235">
    <property type="entry name" value="USP_3"/>
    <property type="match status" value="1"/>
</dbReference>
<evidence type="ECO:0000256" key="7">
    <source>
        <dbReference type="ARBA" id="ARBA00040966"/>
    </source>
</evidence>
<dbReference type="FunFam" id="3.90.70.10:FF:000176">
    <property type="entry name" value="Ubiquitin-specific protease"/>
    <property type="match status" value="1"/>
</dbReference>
<keyword evidence="11" id="KW-0175">Coiled coil</keyword>
<feature type="region of interest" description="Disordered" evidence="12">
    <location>
        <begin position="1"/>
        <end position="59"/>
    </location>
</feature>
<dbReference type="GO" id="GO:0004843">
    <property type="term" value="F:cysteine-type deubiquitinase activity"/>
    <property type="evidence" value="ECO:0007669"/>
    <property type="project" value="UniProtKB-EC"/>
</dbReference>
<dbReference type="InterPro" id="IPR001394">
    <property type="entry name" value="Peptidase_C19_UCH"/>
</dbReference>
<keyword evidence="15" id="KW-1185">Reference proteome</keyword>
<evidence type="ECO:0000256" key="1">
    <source>
        <dbReference type="ARBA" id="ARBA00000707"/>
    </source>
</evidence>
<dbReference type="Pfam" id="PF00443">
    <property type="entry name" value="UCH"/>
    <property type="match status" value="1"/>
</dbReference>
<organism evidence="14 15">
    <name type="scientific">Scheffersomyces spartinae</name>
    <dbReference type="NCBI Taxonomy" id="45513"/>
    <lineage>
        <taxon>Eukaryota</taxon>
        <taxon>Fungi</taxon>
        <taxon>Dikarya</taxon>
        <taxon>Ascomycota</taxon>
        <taxon>Saccharomycotina</taxon>
        <taxon>Pichiomycetes</taxon>
        <taxon>Debaryomycetaceae</taxon>
        <taxon>Scheffersomyces</taxon>
    </lineage>
</organism>
<sequence>MATAYRQQCWTPPRNMGNPLESDETIVEEVSRSLDSELMSPPAPPPPPSRPATKTTNDNEDMTIDRMSLLNSPFKTLNRIIDDIKWTYAYKSQYGSSASLLNAKPIDYAQALSDLARDRKPPHMLTLNNKIPIAPTVETVDHYNPETPTVRSKKSTVVRGLVQNGSHVCHFRIVIVELLGNPFKSIDKHEYHIVHSLQILDEDLKLLKYEDATTTKLDDAFFKSANSPNDHILRCTVFPPEFSTKDQLLLFNEDVVRERFLLFIEANPKLDLSADHIPSTVYIIKTFIKVLRGPIVQEENNEIKTISIKQASLDAFLDLNYLVKAIGATISNDVLTPPRLSATPALKESYIRKIFELIFYARTKARHVPDNEFVTNYSFADNMDPFFKNLNEVDAASSRNYFAEGINSTQLPFLVKLSVSEFYNNELTIKCFENTVKSDLINRFHYVDALKNTVNYLSQYNEQTSPKNNKLTQYYYTLAQRGELVGYSDYLDSLKAIGIQSTVNPDTIDDDVLIAMYQASYTNDPKNYQYFRQNAGTIAKVRNSVTFNKYLLEELVPVNIAMSELNIQEITEDEVVLTAYEFKLDEVMQSNGFDSQDKDILFLHESLLSIGVNRKSNIIMNYIETKLPDYSNQSLFCFTYVECLDKLKCSPSSSEFEILTNFQKLLAESEDLDICTLRFCLRTIAENKKSDILFNCLKTGKLDSSLLPVSEWPAGLDNIGNTCYLNSLLQYYFCILPLRDTILNFDEGNFKLSPEVERKIGGRKVEQGELERSNQFMYHLQDLFNQMIYTLNRCVVPSKELAYLSFLPLSQPVLFQTRKEITESIKLIDSSSSDDMDQDDDDEGNSAKIEPITVSTQSPDIIIADEDHDTSLGIKEEETSCNPEIIDLTIEDDIVFNQQTPFEEDVGELGEKRKILPIEEDQMENTIEIGRQQDVTECIENVTYQIETTLEPESQDNDGEQHDLIKRLFSGKIKQTITPLNDVDKKRISEERFFSLIINVGDHPKNIYDSLDTYFNDDIVSLEEGEVRKSITISQLPEILQFHVQRVLFDRERLMAYKSLETIPFSDKIYLDRYLDTEDPVTLRKRNEVFQWKSEINGLNSQKALILNKDKESNLSLIDSLIATKKFLEARIEPHPRIGVNPSTIIALQQQIDDLKNKLLSINKELEGLEEKVRHQFEDYNKVGYSIFAIFIHRGEASYGHYWVYIKDPHRNIYRKYNDEMVTEVSVEEVFNFTEGNTATPYYIVYVREDKENDYIQPLKRNPT</sequence>
<dbReference type="PANTHER" id="PTHR43982">
    <property type="entry name" value="UBIQUITIN CARBOXYL-TERMINAL HYDROLASE"/>
    <property type="match status" value="1"/>
</dbReference>
<dbReference type="EC" id="3.4.19.12" evidence="2"/>
<protein>
    <recommendedName>
        <fullName evidence="7">Ubiquitin carboxyl-terminal hydrolase 2</fullName>
        <ecNumber evidence="2">3.4.19.12</ecNumber>
    </recommendedName>
    <alternativeName>
        <fullName evidence="9">Deubiquitinating enzyme 2</fullName>
    </alternativeName>
    <alternativeName>
        <fullName evidence="8">Ubiquitin thioesterase 2</fullName>
    </alternativeName>
    <alternativeName>
        <fullName evidence="10">Ubiquitin-specific-processing protease 2</fullName>
    </alternativeName>
</protein>
<keyword evidence="5" id="KW-0378">Hydrolase</keyword>
<feature type="compositionally biased region" description="Pro residues" evidence="12">
    <location>
        <begin position="41"/>
        <end position="50"/>
    </location>
</feature>
<feature type="domain" description="USP" evidence="13">
    <location>
        <begin position="714"/>
        <end position="1249"/>
    </location>
</feature>
<evidence type="ECO:0000256" key="3">
    <source>
        <dbReference type="ARBA" id="ARBA00022670"/>
    </source>
</evidence>
<comment type="catalytic activity">
    <reaction evidence="1">
        <text>Thiol-dependent hydrolysis of ester, thioester, amide, peptide and isopeptide bonds formed by the C-terminal Gly of ubiquitin (a 76-residue protein attached to proteins as an intracellular targeting signal).</text>
        <dbReference type="EC" id="3.4.19.12"/>
    </reaction>
</comment>
<evidence type="ECO:0000256" key="8">
    <source>
        <dbReference type="ARBA" id="ARBA00041732"/>
    </source>
</evidence>
<dbReference type="GO" id="GO:0070628">
    <property type="term" value="F:proteasome binding"/>
    <property type="evidence" value="ECO:0007669"/>
    <property type="project" value="TreeGrafter"/>
</dbReference>
<dbReference type="Pfam" id="PF13446">
    <property type="entry name" value="RPT"/>
    <property type="match status" value="3"/>
</dbReference>
<evidence type="ECO:0000256" key="9">
    <source>
        <dbReference type="ARBA" id="ARBA00042236"/>
    </source>
</evidence>
<reference evidence="14" key="1">
    <citation type="submission" date="2021-03" db="EMBL/GenBank/DDBJ databases">
        <authorList>
            <person name="Palmer J.M."/>
        </authorList>
    </citation>
    <scope>NUCLEOTIDE SEQUENCE</scope>
    <source>
        <strain evidence="14">ARV_011</strain>
    </source>
</reference>
<keyword evidence="3 14" id="KW-0645">Protease</keyword>
<accession>A0A9P8AIN7</accession>
<dbReference type="OrthoDB" id="2420415at2759"/>
<feature type="compositionally biased region" description="Acidic residues" evidence="12">
    <location>
        <begin position="832"/>
        <end position="844"/>
    </location>
</feature>
<dbReference type="RefSeq" id="XP_043049571.1">
    <property type="nucleotide sequence ID" value="XM_043195866.1"/>
</dbReference>
<dbReference type="Gene3D" id="3.90.70.10">
    <property type="entry name" value="Cysteine proteinases"/>
    <property type="match status" value="2"/>
</dbReference>
<evidence type="ECO:0000313" key="15">
    <source>
        <dbReference type="Proteomes" id="UP000790833"/>
    </source>
</evidence>
<dbReference type="InterPro" id="IPR044635">
    <property type="entry name" value="UBP14-like"/>
</dbReference>
<keyword evidence="6" id="KW-0788">Thiol protease</keyword>
<keyword evidence="4" id="KW-0833">Ubl conjugation pathway</keyword>
<dbReference type="GO" id="GO:0016579">
    <property type="term" value="P:protein deubiquitination"/>
    <property type="evidence" value="ECO:0007669"/>
    <property type="project" value="InterPro"/>
</dbReference>
<evidence type="ECO:0000256" key="5">
    <source>
        <dbReference type="ARBA" id="ARBA00022801"/>
    </source>
</evidence>
<dbReference type="GeneID" id="66118597"/>
<evidence type="ECO:0000259" key="13">
    <source>
        <dbReference type="PROSITE" id="PS50235"/>
    </source>
</evidence>
<dbReference type="GO" id="GO:0061136">
    <property type="term" value="P:regulation of proteasomal protein catabolic process"/>
    <property type="evidence" value="ECO:0007669"/>
    <property type="project" value="TreeGrafter"/>
</dbReference>
<dbReference type="PANTHER" id="PTHR43982:SF6">
    <property type="entry name" value="UBIQUITIN CARBOXYL-TERMINAL HYDROLASE 2-RELATED"/>
    <property type="match status" value="1"/>
</dbReference>
<gene>
    <name evidence="14" type="primary">UBP2</name>
    <name evidence="14" type="ORF">KQ657_005223</name>
</gene>
<dbReference type="InterPro" id="IPR018200">
    <property type="entry name" value="USP_CS"/>
</dbReference>
<dbReference type="Proteomes" id="UP000790833">
    <property type="component" value="Unassembled WGS sequence"/>
</dbReference>
<evidence type="ECO:0000256" key="2">
    <source>
        <dbReference type="ARBA" id="ARBA00012759"/>
    </source>
</evidence>
<evidence type="ECO:0000256" key="6">
    <source>
        <dbReference type="ARBA" id="ARBA00022807"/>
    </source>
</evidence>